<dbReference type="AlphaFoldDB" id="D9QNX7"/>
<dbReference type="STRING" id="633149.Bresu_1098"/>
<keyword evidence="3" id="KW-0227">DNA damage</keyword>
<name>D9QNX7_BRESC</name>
<evidence type="ECO:0000256" key="4">
    <source>
        <dbReference type="ARBA" id="ARBA00023204"/>
    </source>
</evidence>
<dbReference type="PANTHER" id="PTHR43003:SF5">
    <property type="entry name" value="DNA-3-METHYLADENINE GLYCOSYLASE"/>
    <property type="match status" value="1"/>
</dbReference>
<dbReference type="GO" id="GO:0032993">
    <property type="term" value="C:protein-DNA complex"/>
    <property type="evidence" value="ECO:0007669"/>
    <property type="project" value="TreeGrafter"/>
</dbReference>
<dbReference type="Gene3D" id="1.10.1670.40">
    <property type="match status" value="1"/>
</dbReference>
<dbReference type="InParanoid" id="D9QNX7"/>
<sequence>MAGRYRSTAALVDKDLMPLTPEDLAAARETLARLDPALARAHAQTPPFEWRVRQGGFVGLFRMIVEQQVSVASAASVWARLQAGLGEITPAGLLAHDLDSLRGMGLSRQKATYGQGMARAQIEGTIDLEHLATLDDAAAIEALVRLKGVGLWTAEAYLLLCEGRTDVFPGGDVALQEAIKWADGTETRPDTKGAYARAEIWRPWRGVATHLLWAWYTGVKKGEIVLGDPA</sequence>
<dbReference type="Gene3D" id="1.10.340.30">
    <property type="entry name" value="Hypothetical protein, domain 2"/>
    <property type="match status" value="1"/>
</dbReference>
<dbReference type="InterPro" id="IPR051912">
    <property type="entry name" value="Alkylbase_DNA_Glycosylase/TA"/>
</dbReference>
<dbReference type="KEGG" id="bsb:Bresu_1098"/>
<evidence type="ECO:0000256" key="1">
    <source>
        <dbReference type="ARBA" id="ARBA00000086"/>
    </source>
</evidence>
<accession>D9QNX7</accession>
<dbReference type="eggNOG" id="COG0122">
    <property type="taxonomic scope" value="Bacteria"/>
</dbReference>
<keyword evidence="4" id="KW-0234">DNA repair</keyword>
<dbReference type="CDD" id="cd00056">
    <property type="entry name" value="ENDO3c"/>
    <property type="match status" value="1"/>
</dbReference>
<dbReference type="FunCoup" id="D9QNX7">
    <property type="interactions" value="159"/>
</dbReference>
<keyword evidence="7" id="KW-1185">Reference proteome</keyword>
<comment type="catalytic activity">
    <reaction evidence="1">
        <text>Hydrolysis of alkylated DNA, releasing 3-methyladenine, 3-methylguanine, 7-methylguanine and 7-methyladenine.</text>
        <dbReference type="EC" id="3.2.2.21"/>
    </reaction>
</comment>
<dbReference type="GO" id="GO:0006307">
    <property type="term" value="P:DNA alkylation repair"/>
    <property type="evidence" value="ECO:0007669"/>
    <property type="project" value="TreeGrafter"/>
</dbReference>
<dbReference type="RefSeq" id="WP_013268513.1">
    <property type="nucleotide sequence ID" value="NC_014375.1"/>
</dbReference>
<reference evidence="7" key="1">
    <citation type="journal article" date="2011" name="J. Bacteriol.">
        <title>Genome sequences of eight morphologically diverse alphaproteobacteria.</title>
        <authorList>
            <consortium name="US DOE Joint Genome Institute"/>
            <person name="Brown P.J."/>
            <person name="Kysela D.T."/>
            <person name="Buechlein A."/>
            <person name="Hemmerich C."/>
            <person name="Brun Y.V."/>
        </authorList>
    </citation>
    <scope>NUCLEOTIDE SEQUENCE [LARGE SCALE GENOMIC DNA]</scope>
    <source>
        <strain evidence="7">ATCC 15264 / DSM 4735 / LMG 14903 / NBRC 16000 / CB 81</strain>
    </source>
</reference>
<protein>
    <recommendedName>
        <fullName evidence="2">DNA-3-methyladenine glycosylase II</fullName>
        <ecNumber evidence="2">3.2.2.21</ecNumber>
    </recommendedName>
</protein>
<dbReference type="SMART" id="SM00478">
    <property type="entry name" value="ENDO3c"/>
    <property type="match status" value="1"/>
</dbReference>
<evidence type="ECO:0000313" key="6">
    <source>
        <dbReference type="EMBL" id="ADL00410.1"/>
    </source>
</evidence>
<dbReference type="Pfam" id="PF00730">
    <property type="entry name" value="HhH-GPD"/>
    <property type="match status" value="1"/>
</dbReference>
<dbReference type="Proteomes" id="UP000002696">
    <property type="component" value="Chromosome"/>
</dbReference>
<evidence type="ECO:0000256" key="3">
    <source>
        <dbReference type="ARBA" id="ARBA00022763"/>
    </source>
</evidence>
<dbReference type="EMBL" id="CP002102">
    <property type="protein sequence ID" value="ADL00410.1"/>
    <property type="molecule type" value="Genomic_DNA"/>
</dbReference>
<dbReference type="HOGENOM" id="CLU_000445_72_5_5"/>
<evidence type="ECO:0000259" key="5">
    <source>
        <dbReference type="SMART" id="SM00478"/>
    </source>
</evidence>
<dbReference type="GO" id="GO:0006285">
    <property type="term" value="P:base-excision repair, AP site formation"/>
    <property type="evidence" value="ECO:0007669"/>
    <property type="project" value="TreeGrafter"/>
</dbReference>
<evidence type="ECO:0000256" key="2">
    <source>
        <dbReference type="ARBA" id="ARBA00012000"/>
    </source>
</evidence>
<dbReference type="BioCyc" id="BSUB633149:G1GM8-1096-MONOMER"/>
<proteinExistence type="predicted"/>
<dbReference type="PANTHER" id="PTHR43003">
    <property type="entry name" value="DNA-3-METHYLADENINE GLYCOSYLASE"/>
    <property type="match status" value="1"/>
</dbReference>
<gene>
    <name evidence="6" type="ordered locus">Bresu_1098</name>
</gene>
<dbReference type="InterPro" id="IPR003265">
    <property type="entry name" value="HhH-GPD_domain"/>
</dbReference>
<organism evidence="6 7">
    <name type="scientific">Brevundimonas subvibrioides (strain ATCC 15264 / DSM 4735 / LMG 14903 / NBRC 16000 / CB 81)</name>
    <name type="common">Caulobacter subvibrioides</name>
    <dbReference type="NCBI Taxonomy" id="633149"/>
    <lineage>
        <taxon>Bacteria</taxon>
        <taxon>Pseudomonadati</taxon>
        <taxon>Pseudomonadota</taxon>
        <taxon>Alphaproteobacteria</taxon>
        <taxon>Caulobacterales</taxon>
        <taxon>Caulobacteraceae</taxon>
        <taxon>Brevundimonas</taxon>
    </lineage>
</organism>
<dbReference type="EC" id="3.2.2.21" evidence="2"/>
<dbReference type="GO" id="GO:0008725">
    <property type="term" value="F:DNA-3-methyladenine glycosylase activity"/>
    <property type="evidence" value="ECO:0007669"/>
    <property type="project" value="TreeGrafter"/>
</dbReference>
<dbReference type="GO" id="GO:0032131">
    <property type="term" value="F:alkylated DNA binding"/>
    <property type="evidence" value="ECO:0007669"/>
    <property type="project" value="TreeGrafter"/>
</dbReference>
<dbReference type="SUPFAM" id="SSF48150">
    <property type="entry name" value="DNA-glycosylase"/>
    <property type="match status" value="1"/>
</dbReference>
<evidence type="ECO:0000313" key="7">
    <source>
        <dbReference type="Proteomes" id="UP000002696"/>
    </source>
</evidence>
<feature type="domain" description="HhH-GPD" evidence="5">
    <location>
        <begin position="65"/>
        <end position="217"/>
    </location>
</feature>
<dbReference type="GO" id="GO:0005737">
    <property type="term" value="C:cytoplasm"/>
    <property type="evidence" value="ECO:0007669"/>
    <property type="project" value="TreeGrafter"/>
</dbReference>
<dbReference type="InterPro" id="IPR011257">
    <property type="entry name" value="DNA_glycosylase"/>
</dbReference>
<dbReference type="GO" id="GO:0043916">
    <property type="term" value="F:DNA-7-methylguanine glycosylase activity"/>
    <property type="evidence" value="ECO:0007669"/>
    <property type="project" value="TreeGrafter"/>
</dbReference>